<dbReference type="PANTHER" id="PTHR33768">
    <property type="entry name" value="MIP11318P"/>
    <property type="match status" value="1"/>
</dbReference>
<sequence>MPKTEVANKACAARVRQREQEMMKTRIRNMKPQIDTRPPETMALDHVRNNLKREQLLEERYHAIDRDNRILLQKMSDIMKTPSVKSGAARSHSGPVSLVRDARKAELSRITQENHAILRRIQQAQPVYNHTEWDDSYRRSSMRVYEVVVQMAFELPPGSMAFELPSLPVIVAGGLGGPAVMFSVTPFRNGLTLGATSSASAMELYKQVFAEGLAKGWTGGTFTARAACPQFLCLGPAYHFYASFSGVGGGVLLTSLTETLIVYGAETCNAQMAKNQKSPGSIPSVHPSWKPFGPGFGIHVFRNVIATAGLRMFCTPCRTAIEQVSGKSNSMTTLAGDFAGNVCAACLSAPVHQLYGYTVTTPELRSLPAAEQREKMISFLKDQYLDKSNGRTRLSGLVPRDLFMRSMYVAVAYTMYSTVERTMVACWNGCEYPVALKKKTPTRSSSLAPLGGKAQLACV</sequence>
<name>A0ABP0PVN6_9DINO</name>
<evidence type="ECO:0000313" key="2">
    <source>
        <dbReference type="EMBL" id="CAK9079653.1"/>
    </source>
</evidence>
<dbReference type="Proteomes" id="UP001642484">
    <property type="component" value="Unassembled WGS sequence"/>
</dbReference>
<dbReference type="Pfam" id="PF13879">
    <property type="entry name" value="Hmw_CFAP97"/>
    <property type="match status" value="1"/>
</dbReference>
<evidence type="ECO:0000256" key="1">
    <source>
        <dbReference type="ARBA" id="ARBA00008315"/>
    </source>
</evidence>
<keyword evidence="3" id="KW-1185">Reference proteome</keyword>
<evidence type="ECO:0008006" key="4">
    <source>
        <dbReference type="Google" id="ProtNLM"/>
    </source>
</evidence>
<comment type="similarity">
    <text evidence="1">Belongs to the CFAP97 family.</text>
</comment>
<dbReference type="InterPro" id="IPR038792">
    <property type="entry name" value="CFAP97D1/2"/>
</dbReference>
<comment type="caution">
    <text evidence="2">The sequence shown here is derived from an EMBL/GenBank/DDBJ whole genome shotgun (WGS) entry which is preliminary data.</text>
</comment>
<protein>
    <recommendedName>
        <fullName evidence="4">Mitochondrial carrier protein</fullName>
    </recommendedName>
</protein>
<proteinExistence type="inferred from homology"/>
<evidence type="ECO:0000313" key="3">
    <source>
        <dbReference type="Proteomes" id="UP001642484"/>
    </source>
</evidence>
<dbReference type="PANTHER" id="PTHR33768:SF3">
    <property type="entry name" value="MIP11318P"/>
    <property type="match status" value="1"/>
</dbReference>
<dbReference type="EMBL" id="CAXAMN010023684">
    <property type="protein sequence ID" value="CAK9079653.1"/>
    <property type="molecule type" value="Genomic_DNA"/>
</dbReference>
<dbReference type="InterPro" id="IPR029488">
    <property type="entry name" value="Hmw/CFAP97"/>
</dbReference>
<accession>A0ABP0PVN6</accession>
<reference evidence="2 3" key="1">
    <citation type="submission" date="2024-02" db="EMBL/GenBank/DDBJ databases">
        <authorList>
            <person name="Chen Y."/>
            <person name="Shah S."/>
            <person name="Dougan E. K."/>
            <person name="Thang M."/>
            <person name="Chan C."/>
        </authorList>
    </citation>
    <scope>NUCLEOTIDE SEQUENCE [LARGE SCALE GENOMIC DNA]</scope>
</reference>
<gene>
    <name evidence="2" type="ORF">CCMP2556_LOCUS39193</name>
</gene>
<organism evidence="2 3">
    <name type="scientific">Durusdinium trenchii</name>
    <dbReference type="NCBI Taxonomy" id="1381693"/>
    <lineage>
        <taxon>Eukaryota</taxon>
        <taxon>Sar</taxon>
        <taxon>Alveolata</taxon>
        <taxon>Dinophyceae</taxon>
        <taxon>Suessiales</taxon>
        <taxon>Symbiodiniaceae</taxon>
        <taxon>Durusdinium</taxon>
    </lineage>
</organism>